<name>A0A392TG11_9FABA</name>
<feature type="region of interest" description="Disordered" evidence="1">
    <location>
        <begin position="23"/>
        <end position="52"/>
    </location>
</feature>
<evidence type="ECO:0000313" key="2">
    <source>
        <dbReference type="EMBL" id="MCI59066.1"/>
    </source>
</evidence>
<sequence>MKQESSDSAKTDSDWAEYLKTYDQKDEGSDSEEVTSKLSRIKKSKNKVSKLP</sequence>
<dbReference type="Proteomes" id="UP000265520">
    <property type="component" value="Unassembled WGS sequence"/>
</dbReference>
<feature type="compositionally biased region" description="Basic residues" evidence="1">
    <location>
        <begin position="39"/>
        <end position="52"/>
    </location>
</feature>
<reference evidence="2 3" key="1">
    <citation type="journal article" date="2018" name="Front. Plant Sci.">
        <title>Red Clover (Trifolium pratense) and Zigzag Clover (T. medium) - A Picture of Genomic Similarities and Differences.</title>
        <authorList>
            <person name="Dluhosova J."/>
            <person name="Istvanek J."/>
            <person name="Nedelnik J."/>
            <person name="Repkova J."/>
        </authorList>
    </citation>
    <scope>NUCLEOTIDE SEQUENCE [LARGE SCALE GENOMIC DNA]</scope>
    <source>
        <strain evidence="3">cv. 10/8</strain>
        <tissue evidence="2">Leaf</tissue>
    </source>
</reference>
<accession>A0A392TG11</accession>
<evidence type="ECO:0000313" key="3">
    <source>
        <dbReference type="Proteomes" id="UP000265520"/>
    </source>
</evidence>
<feature type="non-terminal residue" evidence="2">
    <location>
        <position position="52"/>
    </location>
</feature>
<protein>
    <submittedName>
        <fullName evidence="2">Uncharacterized protein</fullName>
    </submittedName>
</protein>
<proteinExistence type="predicted"/>
<evidence type="ECO:0000256" key="1">
    <source>
        <dbReference type="SAM" id="MobiDB-lite"/>
    </source>
</evidence>
<dbReference type="AlphaFoldDB" id="A0A392TG11"/>
<comment type="caution">
    <text evidence="2">The sequence shown here is derived from an EMBL/GenBank/DDBJ whole genome shotgun (WGS) entry which is preliminary data.</text>
</comment>
<dbReference type="EMBL" id="LXQA010556615">
    <property type="protein sequence ID" value="MCI59066.1"/>
    <property type="molecule type" value="Genomic_DNA"/>
</dbReference>
<organism evidence="2 3">
    <name type="scientific">Trifolium medium</name>
    <dbReference type="NCBI Taxonomy" id="97028"/>
    <lineage>
        <taxon>Eukaryota</taxon>
        <taxon>Viridiplantae</taxon>
        <taxon>Streptophyta</taxon>
        <taxon>Embryophyta</taxon>
        <taxon>Tracheophyta</taxon>
        <taxon>Spermatophyta</taxon>
        <taxon>Magnoliopsida</taxon>
        <taxon>eudicotyledons</taxon>
        <taxon>Gunneridae</taxon>
        <taxon>Pentapetalae</taxon>
        <taxon>rosids</taxon>
        <taxon>fabids</taxon>
        <taxon>Fabales</taxon>
        <taxon>Fabaceae</taxon>
        <taxon>Papilionoideae</taxon>
        <taxon>50 kb inversion clade</taxon>
        <taxon>NPAAA clade</taxon>
        <taxon>Hologalegina</taxon>
        <taxon>IRL clade</taxon>
        <taxon>Trifolieae</taxon>
        <taxon>Trifolium</taxon>
    </lineage>
</organism>
<keyword evidence="3" id="KW-1185">Reference proteome</keyword>